<keyword evidence="9" id="KW-1185">Reference proteome</keyword>
<sequence length="104" mass="10895">MRRWPLALPYLVGSALLVLVPLAMATALAFTDYFGFRPPEYTGTANLDRLAGDATFWDAVGVSALIAAIAVPLRLALAVGAALLLARRRPGASIGRAAAYLPSV</sequence>
<keyword evidence="3" id="KW-1003">Cell membrane</keyword>
<name>A0ABW0EV85_9PSEU</name>
<comment type="caution">
    <text evidence="8">The sequence shown here is derived from an EMBL/GenBank/DDBJ whole genome shotgun (WGS) entry which is preliminary data.</text>
</comment>
<keyword evidence="2" id="KW-0813">Transport</keyword>
<dbReference type="PANTHER" id="PTHR30193">
    <property type="entry name" value="ABC TRANSPORTER PERMEASE PROTEIN"/>
    <property type="match status" value="1"/>
</dbReference>
<evidence type="ECO:0000256" key="3">
    <source>
        <dbReference type="ARBA" id="ARBA00022475"/>
    </source>
</evidence>
<evidence type="ECO:0000256" key="4">
    <source>
        <dbReference type="ARBA" id="ARBA00022692"/>
    </source>
</evidence>
<dbReference type="EMBL" id="JBHSKF010000024">
    <property type="protein sequence ID" value="MFC5291263.1"/>
    <property type="molecule type" value="Genomic_DNA"/>
</dbReference>
<feature type="transmembrane region" description="Helical" evidence="7">
    <location>
        <begin position="59"/>
        <end position="86"/>
    </location>
</feature>
<proteinExistence type="predicted"/>
<keyword evidence="4 7" id="KW-0812">Transmembrane</keyword>
<evidence type="ECO:0000313" key="8">
    <source>
        <dbReference type="EMBL" id="MFC5291263.1"/>
    </source>
</evidence>
<evidence type="ECO:0000256" key="1">
    <source>
        <dbReference type="ARBA" id="ARBA00004651"/>
    </source>
</evidence>
<keyword evidence="6 7" id="KW-0472">Membrane</keyword>
<dbReference type="InterPro" id="IPR051393">
    <property type="entry name" value="ABC_transporter_permease"/>
</dbReference>
<reference evidence="9" key="1">
    <citation type="journal article" date="2019" name="Int. J. Syst. Evol. Microbiol.">
        <title>The Global Catalogue of Microorganisms (GCM) 10K type strain sequencing project: providing services to taxonomists for standard genome sequencing and annotation.</title>
        <authorList>
            <consortium name="The Broad Institute Genomics Platform"/>
            <consortium name="The Broad Institute Genome Sequencing Center for Infectious Disease"/>
            <person name="Wu L."/>
            <person name="Ma J."/>
        </authorList>
    </citation>
    <scope>NUCLEOTIDE SEQUENCE [LARGE SCALE GENOMIC DNA]</scope>
    <source>
        <strain evidence="9">CCUG 59778</strain>
    </source>
</reference>
<accession>A0ABW0EV85</accession>
<evidence type="ECO:0000313" key="9">
    <source>
        <dbReference type="Proteomes" id="UP001596157"/>
    </source>
</evidence>
<comment type="subcellular location">
    <subcellularLocation>
        <location evidence="1">Cell membrane</location>
        <topology evidence="1">Multi-pass membrane protein</topology>
    </subcellularLocation>
</comment>
<evidence type="ECO:0000256" key="2">
    <source>
        <dbReference type="ARBA" id="ARBA00022448"/>
    </source>
</evidence>
<feature type="non-terminal residue" evidence="8">
    <location>
        <position position="104"/>
    </location>
</feature>
<dbReference type="SUPFAM" id="SSF161098">
    <property type="entry name" value="MetI-like"/>
    <property type="match status" value="1"/>
</dbReference>
<keyword evidence="5 7" id="KW-1133">Transmembrane helix</keyword>
<evidence type="ECO:0000256" key="6">
    <source>
        <dbReference type="ARBA" id="ARBA00023136"/>
    </source>
</evidence>
<dbReference type="Gene3D" id="1.10.3720.10">
    <property type="entry name" value="MetI-like"/>
    <property type="match status" value="1"/>
</dbReference>
<evidence type="ECO:0000256" key="5">
    <source>
        <dbReference type="ARBA" id="ARBA00022989"/>
    </source>
</evidence>
<protein>
    <submittedName>
        <fullName evidence="8">ABC transporter permease</fullName>
    </submittedName>
</protein>
<dbReference type="PANTHER" id="PTHR30193:SF37">
    <property type="entry name" value="INNER MEMBRANE ABC TRANSPORTER PERMEASE PROTEIN YCJO"/>
    <property type="match status" value="1"/>
</dbReference>
<dbReference type="InterPro" id="IPR035906">
    <property type="entry name" value="MetI-like_sf"/>
</dbReference>
<dbReference type="Proteomes" id="UP001596157">
    <property type="component" value="Unassembled WGS sequence"/>
</dbReference>
<gene>
    <name evidence="8" type="ORF">ACFPM7_29795</name>
</gene>
<organism evidence="8 9">
    <name type="scientific">Actinokineospora guangxiensis</name>
    <dbReference type="NCBI Taxonomy" id="1490288"/>
    <lineage>
        <taxon>Bacteria</taxon>
        <taxon>Bacillati</taxon>
        <taxon>Actinomycetota</taxon>
        <taxon>Actinomycetes</taxon>
        <taxon>Pseudonocardiales</taxon>
        <taxon>Pseudonocardiaceae</taxon>
        <taxon>Actinokineospora</taxon>
    </lineage>
</organism>
<evidence type="ECO:0000256" key="7">
    <source>
        <dbReference type="SAM" id="Phobius"/>
    </source>
</evidence>